<sequence>MPADATLNQLGSALPPELIERICSCVGHPNDLLHLALACKAWKAAIIPRHIQLRHIRCDFRRQSLWKILISRPVLASFVRRLEIRPERQNESSIEATSLPTFLTDGSTDQVDDPVELSEEDIVTAMESLQAAVRYMCNLQRFYWDERDFPIPRQIWTPLLSEFGGANLEEFQVALVPWGSVESLNCALESIRKLSNLKAVSFAARSILVGLEIFWPIINMLIRDCPGLEKLHLAPAVGPASCQYLMGIYARATWPNLTHLTVEATPMLDAYRYADHEYWQPIFTTFLKRHKKLQHIALPFGLLNIAEGIKFASIESTDTDNIAKVDGVEENFSYGTADNLRHLSRLSFHDDDELSLEIIQTAGRTLRTLRVACDSLNIVKTLVEHAPGLEELYFDRCPIKHRGRMTYEKKAAEPFYEALKGLQRLARLGGIPIQGAPRLRQFEQVISRLAEIKSLKYVEIIDHANSDSMYSPTKWVILQRDQDGNCVGCIDAPDQRAIRKSSHGETFWGFL</sequence>
<dbReference type="OrthoDB" id="2847287at2759"/>
<dbReference type="Gene3D" id="3.80.10.10">
    <property type="entry name" value="Ribonuclease Inhibitor"/>
    <property type="match status" value="1"/>
</dbReference>
<accession>A0A0C9UVC2</accession>
<keyword evidence="3" id="KW-1185">Reference proteome</keyword>
<organism evidence="2 3">
    <name type="scientific">Sphaerobolus stellatus (strain SS14)</name>
    <dbReference type="NCBI Taxonomy" id="990650"/>
    <lineage>
        <taxon>Eukaryota</taxon>
        <taxon>Fungi</taxon>
        <taxon>Dikarya</taxon>
        <taxon>Basidiomycota</taxon>
        <taxon>Agaricomycotina</taxon>
        <taxon>Agaricomycetes</taxon>
        <taxon>Phallomycetidae</taxon>
        <taxon>Geastrales</taxon>
        <taxon>Sphaerobolaceae</taxon>
        <taxon>Sphaerobolus</taxon>
    </lineage>
</organism>
<dbReference type="Pfam" id="PF12937">
    <property type="entry name" value="F-box-like"/>
    <property type="match status" value="1"/>
</dbReference>
<proteinExistence type="predicted"/>
<dbReference type="Proteomes" id="UP000054279">
    <property type="component" value="Unassembled WGS sequence"/>
</dbReference>
<dbReference type="InterPro" id="IPR001810">
    <property type="entry name" value="F-box_dom"/>
</dbReference>
<dbReference type="HOGENOM" id="CLU_535473_0_0_1"/>
<feature type="domain" description="F-box" evidence="1">
    <location>
        <begin position="13"/>
        <end position="46"/>
    </location>
</feature>
<dbReference type="InterPro" id="IPR032675">
    <property type="entry name" value="LRR_dom_sf"/>
</dbReference>
<dbReference type="SUPFAM" id="SSF81383">
    <property type="entry name" value="F-box domain"/>
    <property type="match status" value="1"/>
</dbReference>
<name>A0A0C9UVC2_SPHS4</name>
<dbReference type="EMBL" id="KN837289">
    <property type="protein sequence ID" value="KIJ29140.1"/>
    <property type="molecule type" value="Genomic_DNA"/>
</dbReference>
<evidence type="ECO:0000313" key="2">
    <source>
        <dbReference type="EMBL" id="KIJ29140.1"/>
    </source>
</evidence>
<dbReference type="SUPFAM" id="SSF52047">
    <property type="entry name" value="RNI-like"/>
    <property type="match status" value="1"/>
</dbReference>
<protein>
    <recommendedName>
        <fullName evidence="1">F-box domain-containing protein</fullName>
    </recommendedName>
</protein>
<reference evidence="2 3" key="1">
    <citation type="submission" date="2014-06" db="EMBL/GenBank/DDBJ databases">
        <title>Evolutionary Origins and Diversification of the Mycorrhizal Mutualists.</title>
        <authorList>
            <consortium name="DOE Joint Genome Institute"/>
            <consortium name="Mycorrhizal Genomics Consortium"/>
            <person name="Kohler A."/>
            <person name="Kuo A."/>
            <person name="Nagy L.G."/>
            <person name="Floudas D."/>
            <person name="Copeland A."/>
            <person name="Barry K.W."/>
            <person name="Cichocki N."/>
            <person name="Veneault-Fourrey C."/>
            <person name="LaButti K."/>
            <person name="Lindquist E.A."/>
            <person name="Lipzen A."/>
            <person name="Lundell T."/>
            <person name="Morin E."/>
            <person name="Murat C."/>
            <person name="Riley R."/>
            <person name="Ohm R."/>
            <person name="Sun H."/>
            <person name="Tunlid A."/>
            <person name="Henrissat B."/>
            <person name="Grigoriev I.V."/>
            <person name="Hibbett D.S."/>
            <person name="Martin F."/>
        </authorList>
    </citation>
    <scope>NUCLEOTIDE SEQUENCE [LARGE SCALE GENOMIC DNA]</scope>
    <source>
        <strain evidence="2 3">SS14</strain>
    </source>
</reference>
<dbReference type="CDD" id="cd09917">
    <property type="entry name" value="F-box_SF"/>
    <property type="match status" value="1"/>
</dbReference>
<gene>
    <name evidence="2" type="ORF">M422DRAFT_784382</name>
</gene>
<dbReference type="InterPro" id="IPR036047">
    <property type="entry name" value="F-box-like_dom_sf"/>
</dbReference>
<dbReference type="AlphaFoldDB" id="A0A0C9UVC2"/>
<evidence type="ECO:0000313" key="3">
    <source>
        <dbReference type="Proteomes" id="UP000054279"/>
    </source>
</evidence>
<evidence type="ECO:0000259" key="1">
    <source>
        <dbReference type="Pfam" id="PF12937"/>
    </source>
</evidence>